<keyword evidence="3" id="KW-1185">Reference proteome</keyword>
<name>A0A5C6U542_9BURK</name>
<keyword evidence="1" id="KW-0472">Membrane</keyword>
<dbReference type="Proteomes" id="UP000321832">
    <property type="component" value="Unassembled WGS sequence"/>
</dbReference>
<gene>
    <name evidence="2" type="ORF">FSC37_17560</name>
</gene>
<comment type="caution">
    <text evidence="2">The sequence shown here is derived from an EMBL/GenBank/DDBJ whole genome shotgun (WGS) entry which is preliminary data.</text>
</comment>
<protein>
    <recommendedName>
        <fullName evidence="4">Alkaline phytoceramidase</fullName>
    </recommendedName>
</protein>
<keyword evidence="1" id="KW-0812">Transmembrane</keyword>
<evidence type="ECO:0008006" key="4">
    <source>
        <dbReference type="Google" id="ProtNLM"/>
    </source>
</evidence>
<feature type="transmembrane region" description="Helical" evidence="1">
    <location>
        <begin position="154"/>
        <end position="173"/>
    </location>
</feature>
<evidence type="ECO:0000313" key="3">
    <source>
        <dbReference type="Proteomes" id="UP000321832"/>
    </source>
</evidence>
<dbReference type="PANTHER" id="PTHR34368">
    <property type="entry name" value="OS01G0962200 PROTEIN"/>
    <property type="match status" value="1"/>
</dbReference>
<dbReference type="EMBL" id="VOPW01000001">
    <property type="protein sequence ID" value="TXC66926.1"/>
    <property type="molecule type" value="Genomic_DNA"/>
</dbReference>
<accession>A0A5C6U542</accession>
<reference evidence="2 3" key="1">
    <citation type="submission" date="2019-08" db="EMBL/GenBank/DDBJ databases">
        <authorList>
            <person name="Khan S.A."/>
            <person name="Jeon C.O."/>
            <person name="Jeong S.E."/>
        </authorList>
    </citation>
    <scope>NUCLEOTIDE SEQUENCE [LARGE SCALE GENOMIC DNA]</scope>
    <source>
        <strain evidence="3">IMCC1728</strain>
    </source>
</reference>
<dbReference type="PANTHER" id="PTHR34368:SF1">
    <property type="entry name" value="OS01G0962200 PROTEIN"/>
    <property type="match status" value="1"/>
</dbReference>
<feature type="transmembrane region" description="Helical" evidence="1">
    <location>
        <begin position="96"/>
        <end position="116"/>
    </location>
</feature>
<keyword evidence="1" id="KW-1133">Transmembrane helix</keyword>
<organism evidence="2 3">
    <name type="scientific">Piscinibacter aquaticus</name>
    <dbReference type="NCBI Taxonomy" id="392597"/>
    <lineage>
        <taxon>Bacteria</taxon>
        <taxon>Pseudomonadati</taxon>
        <taxon>Pseudomonadota</taxon>
        <taxon>Betaproteobacteria</taxon>
        <taxon>Burkholderiales</taxon>
        <taxon>Sphaerotilaceae</taxon>
        <taxon>Piscinibacter</taxon>
    </lineage>
</organism>
<sequence>MTIARTELLQARSGPMGRRCALALLLALAAGVASGLLAWGPVRLDTRVHDYADTRGWAGLANAFTVLACLPLFIGACIGVMTTSRSVWGHEVRRPWTAFHCFAALSALGSAVYHAAPSDAAYLLAHGATSGAFVMLTAGVLAERVHGAFGGWRGLAGATLLWLVCCALVATSHQAGGGADVRPMLLLQVLPVLLIPAGAAWLPGAYTRPVDWMLILATYALAKLLDLGDAQLLDITGGLSGHTAMHLALAGVAGWLAYRAVSSRRRLTASNTSG</sequence>
<feature type="transmembrane region" description="Helical" evidence="1">
    <location>
        <begin position="185"/>
        <end position="202"/>
    </location>
</feature>
<feature type="transmembrane region" description="Helical" evidence="1">
    <location>
        <begin position="62"/>
        <end position="84"/>
    </location>
</feature>
<feature type="transmembrane region" description="Helical" evidence="1">
    <location>
        <begin position="122"/>
        <end position="142"/>
    </location>
</feature>
<evidence type="ECO:0000256" key="1">
    <source>
        <dbReference type="SAM" id="Phobius"/>
    </source>
</evidence>
<dbReference type="AlphaFoldDB" id="A0A5C6U542"/>
<evidence type="ECO:0000313" key="2">
    <source>
        <dbReference type="EMBL" id="TXC66926.1"/>
    </source>
</evidence>
<proteinExistence type="predicted"/>